<evidence type="ECO:0000313" key="2">
    <source>
        <dbReference type="Proteomes" id="UP001160148"/>
    </source>
</evidence>
<dbReference type="AlphaFoldDB" id="A0AAV0XN78"/>
<dbReference type="PANTHER" id="PTHR33053:SF24">
    <property type="entry name" value="TRANSPOSASE DOMAIN-CONTAINING PROTEIN"/>
    <property type="match status" value="1"/>
</dbReference>
<dbReference type="EMBL" id="CARXXK010000117">
    <property type="protein sequence ID" value="CAI6369910.1"/>
    <property type="molecule type" value="Genomic_DNA"/>
</dbReference>
<keyword evidence="2" id="KW-1185">Reference proteome</keyword>
<proteinExistence type="predicted"/>
<comment type="caution">
    <text evidence="1">The sequence shown here is derived from an EMBL/GenBank/DDBJ whole genome shotgun (WGS) entry which is preliminary data.</text>
</comment>
<dbReference type="Proteomes" id="UP001160148">
    <property type="component" value="Unassembled WGS sequence"/>
</dbReference>
<sequence length="301" mass="35352">MHLVCLGVVRKLIILWQNKGPKTVRLPSWKIRKITNSLLTLKTFVTNDFPRKPRAIEDVARWKATEFRQFLLYTGPVVLKNILSSDCYENFMALSISMRILLSPNYKQYVEYARKLLVYFVKSFEQIYGSQFMSYNFHSLIHLPDDYIRFGPLDCCSAIPFENYMKDLKNMLRKNEKPLQQVVRRYEEKCKSGNIEHNSDIKKVKFTTKEPNCYFSTQSGEIVKITEIVSPMTSNNKIFIGKIFLNQEEMFVSPVKSSKLNIYNVNNLSQNVYKWDFSDIKMKMMIFHFEGLVTAIPIIHS</sequence>
<name>A0AAV0XN78_9HEMI</name>
<evidence type="ECO:0008006" key="3">
    <source>
        <dbReference type="Google" id="ProtNLM"/>
    </source>
</evidence>
<reference evidence="1 2" key="1">
    <citation type="submission" date="2023-01" db="EMBL/GenBank/DDBJ databases">
        <authorList>
            <person name="Whitehead M."/>
        </authorList>
    </citation>
    <scope>NUCLEOTIDE SEQUENCE [LARGE SCALE GENOMIC DNA]</scope>
</reference>
<organism evidence="1 2">
    <name type="scientific">Macrosiphum euphorbiae</name>
    <name type="common">potato aphid</name>
    <dbReference type="NCBI Taxonomy" id="13131"/>
    <lineage>
        <taxon>Eukaryota</taxon>
        <taxon>Metazoa</taxon>
        <taxon>Ecdysozoa</taxon>
        <taxon>Arthropoda</taxon>
        <taxon>Hexapoda</taxon>
        <taxon>Insecta</taxon>
        <taxon>Pterygota</taxon>
        <taxon>Neoptera</taxon>
        <taxon>Paraneoptera</taxon>
        <taxon>Hemiptera</taxon>
        <taxon>Sternorrhyncha</taxon>
        <taxon>Aphidomorpha</taxon>
        <taxon>Aphidoidea</taxon>
        <taxon>Aphididae</taxon>
        <taxon>Macrosiphini</taxon>
        <taxon>Macrosiphum</taxon>
    </lineage>
</organism>
<gene>
    <name evidence="1" type="ORF">MEUPH1_LOCUS24094</name>
</gene>
<evidence type="ECO:0000313" key="1">
    <source>
        <dbReference type="EMBL" id="CAI6369910.1"/>
    </source>
</evidence>
<dbReference type="PANTHER" id="PTHR33053">
    <property type="entry name" value="PROTEIN, PUTATIVE-RELATED"/>
    <property type="match status" value="1"/>
</dbReference>
<accession>A0AAV0XN78</accession>
<protein>
    <recommendedName>
        <fullName evidence="3">Transposase</fullName>
    </recommendedName>
</protein>